<dbReference type="GO" id="GO:0019284">
    <property type="term" value="P:L-methionine salvage from S-adenosylmethionine"/>
    <property type="evidence" value="ECO:0007669"/>
    <property type="project" value="TreeGrafter"/>
</dbReference>
<dbReference type="GO" id="GO:0005829">
    <property type="term" value="C:cytosol"/>
    <property type="evidence" value="ECO:0007669"/>
    <property type="project" value="TreeGrafter"/>
</dbReference>
<dbReference type="AlphaFoldDB" id="A0A2T0RFN8"/>
<dbReference type="InterPro" id="IPR045430">
    <property type="entry name" value="EAD1"/>
</dbReference>
<feature type="domain" description="Nucleoside phosphorylase" evidence="1">
    <location>
        <begin position="3"/>
        <end position="201"/>
    </location>
</feature>
<keyword evidence="4" id="KW-1185">Reference proteome</keyword>
<dbReference type="GO" id="GO:0009116">
    <property type="term" value="P:nucleoside metabolic process"/>
    <property type="evidence" value="ECO:0007669"/>
    <property type="project" value="InterPro"/>
</dbReference>
<feature type="domain" description="Effector-associated" evidence="2">
    <location>
        <begin position="223"/>
        <end position="302"/>
    </location>
</feature>
<name>A0A2T0RFN8_9ACTN</name>
<dbReference type="PANTHER" id="PTHR46832">
    <property type="entry name" value="5'-METHYLTHIOADENOSINE/S-ADENOSYLHOMOCYSTEINE NUCLEOSIDASE"/>
    <property type="match status" value="1"/>
</dbReference>
<protein>
    <submittedName>
        <fullName evidence="3">Nucleoside phosphorylase</fullName>
    </submittedName>
</protein>
<evidence type="ECO:0000313" key="4">
    <source>
        <dbReference type="Proteomes" id="UP000239209"/>
    </source>
</evidence>
<proteinExistence type="predicted"/>
<evidence type="ECO:0000313" key="3">
    <source>
        <dbReference type="EMBL" id="PRY19983.1"/>
    </source>
</evidence>
<dbReference type="PANTHER" id="PTHR46832:SF1">
    <property type="entry name" value="5'-METHYLTHIOADENOSINE_S-ADENOSYLHOMOCYSTEINE NUCLEOSIDASE"/>
    <property type="match status" value="1"/>
</dbReference>
<dbReference type="Proteomes" id="UP000239209">
    <property type="component" value="Unassembled WGS sequence"/>
</dbReference>
<dbReference type="InterPro" id="IPR035994">
    <property type="entry name" value="Nucleoside_phosphorylase_sf"/>
</dbReference>
<sequence length="306" mass="32082">MFVAVIETGPGNVPAAVLSARAEEFFRPYAIVMMGIAGGLKDVEIGDVVAGSKVYWIEAGKQDGLLFPRPDQAAVSQALVQLARAVAADGSWLSRGVGSAGSWSAARRSPVALVAPVVVGEKVIADRRSEALSLIRKTYGDAVAVDMEDFGALSGGQSNERARVIAVRGISDLIDDKSVVDAEGSQPLAAANAAAFVFEMLARLTAIEGHPPVGSSSRMTVPRKDLAAMGAELYPDGPQQESVWERAGGDPSRLLPSGTGAARWWHAANLLQKGGGGLDISAESLVQVMMNDYPTNQDLRRMISGI</sequence>
<comment type="caution">
    <text evidence="3">The sequence shown here is derived from an EMBL/GenBank/DDBJ whole genome shotgun (WGS) entry which is preliminary data.</text>
</comment>
<evidence type="ECO:0000259" key="2">
    <source>
        <dbReference type="Pfam" id="PF19955"/>
    </source>
</evidence>
<evidence type="ECO:0000259" key="1">
    <source>
        <dbReference type="Pfam" id="PF01048"/>
    </source>
</evidence>
<dbReference type="Pfam" id="PF19955">
    <property type="entry name" value="EAD1"/>
    <property type="match status" value="1"/>
</dbReference>
<dbReference type="Pfam" id="PF01048">
    <property type="entry name" value="PNP_UDP_1"/>
    <property type="match status" value="1"/>
</dbReference>
<dbReference type="EMBL" id="PVZG01000026">
    <property type="protein sequence ID" value="PRY19983.1"/>
    <property type="molecule type" value="Genomic_DNA"/>
</dbReference>
<dbReference type="GO" id="GO:0008930">
    <property type="term" value="F:methylthioadenosine nucleosidase activity"/>
    <property type="evidence" value="ECO:0007669"/>
    <property type="project" value="TreeGrafter"/>
</dbReference>
<gene>
    <name evidence="3" type="ORF">CLV70_12621</name>
</gene>
<dbReference type="Gene3D" id="3.40.50.1580">
    <property type="entry name" value="Nucleoside phosphorylase domain"/>
    <property type="match status" value="1"/>
</dbReference>
<dbReference type="SUPFAM" id="SSF53167">
    <property type="entry name" value="Purine and uridine phosphorylases"/>
    <property type="match status" value="1"/>
</dbReference>
<accession>A0A2T0RFN8</accession>
<dbReference type="InterPro" id="IPR000845">
    <property type="entry name" value="Nucleoside_phosphorylase_d"/>
</dbReference>
<reference evidence="3 4" key="1">
    <citation type="submission" date="2018-03" db="EMBL/GenBank/DDBJ databases">
        <title>Genomic Encyclopedia of Archaeal and Bacterial Type Strains, Phase II (KMG-II): from individual species to whole genera.</title>
        <authorList>
            <person name="Goeker M."/>
        </authorList>
    </citation>
    <scope>NUCLEOTIDE SEQUENCE [LARGE SCALE GENOMIC DNA]</scope>
    <source>
        <strain evidence="3 4">DSM 45348</strain>
    </source>
</reference>
<organism evidence="3 4">
    <name type="scientific">Pseudosporangium ferrugineum</name>
    <dbReference type="NCBI Taxonomy" id="439699"/>
    <lineage>
        <taxon>Bacteria</taxon>
        <taxon>Bacillati</taxon>
        <taxon>Actinomycetota</taxon>
        <taxon>Actinomycetes</taxon>
        <taxon>Micromonosporales</taxon>
        <taxon>Micromonosporaceae</taxon>
        <taxon>Pseudosporangium</taxon>
    </lineage>
</organism>
<dbReference type="GO" id="GO:0008782">
    <property type="term" value="F:adenosylhomocysteine nucleosidase activity"/>
    <property type="evidence" value="ECO:0007669"/>
    <property type="project" value="TreeGrafter"/>
</dbReference>